<dbReference type="Pfam" id="PF00326">
    <property type="entry name" value="Peptidase_S9"/>
    <property type="match status" value="1"/>
</dbReference>
<comment type="caution">
    <text evidence="2">The sequence shown here is derived from an EMBL/GenBank/DDBJ whole genome shotgun (WGS) entry which is preliminary data.</text>
</comment>
<name>A0ABR3XMC4_9EURO</name>
<accession>A0ABR3XMC4</accession>
<dbReference type="InterPro" id="IPR011659">
    <property type="entry name" value="WD40"/>
</dbReference>
<protein>
    <recommendedName>
        <fullName evidence="1">Peptidase S9 prolyl oligopeptidase catalytic domain-containing protein</fullName>
    </recommendedName>
</protein>
<reference evidence="2 3" key="1">
    <citation type="journal article" date="2024" name="IMA Fungus">
        <title>IMA Genome - F19 : A genome assembly and annotation guide to empower mycologists, including annotated draft genome sequences of Ceratocystis pirilliformis, Diaporthe australafricana, Fusarium ophioides, Paecilomyces lecythidis, and Sporothrix stenoceras.</title>
        <authorList>
            <person name="Aylward J."/>
            <person name="Wilson A.M."/>
            <person name="Visagie C.M."/>
            <person name="Spraker J."/>
            <person name="Barnes I."/>
            <person name="Buitendag C."/>
            <person name="Ceriani C."/>
            <person name="Del Mar Angel L."/>
            <person name="du Plessis D."/>
            <person name="Fuchs T."/>
            <person name="Gasser K."/>
            <person name="Kramer D."/>
            <person name="Li W."/>
            <person name="Munsamy K."/>
            <person name="Piso A."/>
            <person name="Price J.L."/>
            <person name="Sonnekus B."/>
            <person name="Thomas C."/>
            <person name="van der Nest A."/>
            <person name="van Dijk A."/>
            <person name="van Heerden A."/>
            <person name="van Vuuren N."/>
            <person name="Yilmaz N."/>
            <person name="Duong T.A."/>
            <person name="van der Merwe N.A."/>
            <person name="Wingfield M.J."/>
            <person name="Wingfield B.D."/>
        </authorList>
    </citation>
    <scope>NUCLEOTIDE SEQUENCE [LARGE SCALE GENOMIC DNA]</scope>
    <source>
        <strain evidence="2 3">CMW 18167</strain>
    </source>
</reference>
<dbReference type="PANTHER" id="PTHR43056:SF5">
    <property type="entry name" value="PEPTIDASE S9 PROLYL OLIGOPEPTIDASE CATALYTIC DOMAIN-CONTAINING PROTEIN"/>
    <property type="match status" value="1"/>
</dbReference>
<dbReference type="EMBL" id="JAVDPF010000014">
    <property type="protein sequence ID" value="KAL1877135.1"/>
    <property type="molecule type" value="Genomic_DNA"/>
</dbReference>
<dbReference type="PANTHER" id="PTHR43056">
    <property type="entry name" value="PEPTIDASE S9 PROLYL OLIGOPEPTIDASE"/>
    <property type="match status" value="1"/>
</dbReference>
<dbReference type="InterPro" id="IPR050585">
    <property type="entry name" value="Xaa-Pro_dipeptidyl-ppase/CocE"/>
</dbReference>
<dbReference type="Pfam" id="PF07676">
    <property type="entry name" value="PD40"/>
    <property type="match status" value="1"/>
</dbReference>
<evidence type="ECO:0000313" key="3">
    <source>
        <dbReference type="Proteomes" id="UP001583193"/>
    </source>
</evidence>
<sequence length="665" mass="73536">MTPNRKSAPFGTWESPISSHLLSANSVSLLGLDVNEPTSKLYHLEGRPAEGGRCCIVEHDLLPSGDVTSRDVLPGEYSAQSSIHGYGGTPFIVHPATGDLIFVDGKTKGLYNLSPQSGKVDSIIDVDASTPVRYADFDVCALEPNWVLAVEERGAGSDEIDRVIAIEISTKKRHVIAEGADFYSNPRFSPDGKRVCWVQWSHPDMPWTGSLLYVADWLGDGNVAEPIHIAGEALKESILELRWGIDGTLFFISDRTGYWQLYRLDVGTTKARMVNLKGLEEVEFSGRNPALGSYTYAPMTATTILAAITIQAANRLVVIDLKMETFQFLDSELIEIRFNALRKLTDTKFAVIGSTARFPQSLYELDLADPSHRRLIKASAEVDPILSTFLSEARHISFPRVCGEAQGEQAHAFFLPPQNPNYQGTEGSLPPLIVWLHGGPSSHVPPGLTMRDQYWTSRGYAVALLNYTGSTGYGRRYRERLDGKWGILDVDDSVSCVEYLSSTGQIDRTRVGIMGPSAGGYTVLQALCVYPDVFASGVSEYGVSDLRALADDTHRFESHYLFGLVLERAGEGMNDEEKNRVYKQRSPLFNADKIKSSLLLLQGDSDQVVPPNQARDMERVIKEKGGDVKLIIFEGEGHGFEQSVSVRKAVEETEQWFRRTLARSE</sequence>
<dbReference type="InterPro" id="IPR001375">
    <property type="entry name" value="Peptidase_S9_cat"/>
</dbReference>
<evidence type="ECO:0000313" key="2">
    <source>
        <dbReference type="EMBL" id="KAL1877135.1"/>
    </source>
</evidence>
<gene>
    <name evidence="2" type="ORF">Plec18167_004821</name>
</gene>
<dbReference type="SUPFAM" id="SSF53474">
    <property type="entry name" value="alpha/beta-Hydrolases"/>
    <property type="match status" value="1"/>
</dbReference>
<evidence type="ECO:0000259" key="1">
    <source>
        <dbReference type="Pfam" id="PF00326"/>
    </source>
</evidence>
<dbReference type="SUPFAM" id="SSF82171">
    <property type="entry name" value="DPP6 N-terminal domain-like"/>
    <property type="match status" value="1"/>
</dbReference>
<dbReference type="Gene3D" id="2.120.10.30">
    <property type="entry name" value="TolB, C-terminal domain"/>
    <property type="match status" value="1"/>
</dbReference>
<proteinExistence type="predicted"/>
<feature type="domain" description="Peptidase S9 prolyl oligopeptidase catalytic" evidence="1">
    <location>
        <begin position="451"/>
        <end position="662"/>
    </location>
</feature>
<dbReference type="Gene3D" id="3.40.50.1820">
    <property type="entry name" value="alpha/beta hydrolase"/>
    <property type="match status" value="1"/>
</dbReference>
<dbReference type="Proteomes" id="UP001583193">
    <property type="component" value="Unassembled WGS sequence"/>
</dbReference>
<organism evidence="2 3">
    <name type="scientific">Paecilomyces lecythidis</name>
    <dbReference type="NCBI Taxonomy" id="3004212"/>
    <lineage>
        <taxon>Eukaryota</taxon>
        <taxon>Fungi</taxon>
        <taxon>Dikarya</taxon>
        <taxon>Ascomycota</taxon>
        <taxon>Pezizomycotina</taxon>
        <taxon>Eurotiomycetes</taxon>
        <taxon>Eurotiomycetidae</taxon>
        <taxon>Eurotiales</taxon>
        <taxon>Thermoascaceae</taxon>
        <taxon>Paecilomyces</taxon>
    </lineage>
</organism>
<dbReference type="InterPro" id="IPR011042">
    <property type="entry name" value="6-blade_b-propeller_TolB-like"/>
</dbReference>
<keyword evidence="3" id="KW-1185">Reference proteome</keyword>
<dbReference type="InterPro" id="IPR029058">
    <property type="entry name" value="AB_hydrolase_fold"/>
</dbReference>